<feature type="non-terminal residue" evidence="3">
    <location>
        <position position="1"/>
    </location>
</feature>
<accession>A0A8J2JWM1</accession>
<evidence type="ECO:0000313" key="4">
    <source>
        <dbReference type="Proteomes" id="UP000708208"/>
    </source>
</evidence>
<dbReference type="AlphaFoldDB" id="A0A8J2JWM1"/>
<comment type="caution">
    <text evidence="3">The sequence shown here is derived from an EMBL/GenBank/DDBJ whole genome shotgun (WGS) entry which is preliminary data.</text>
</comment>
<dbReference type="EMBL" id="CAJVCH010033622">
    <property type="protein sequence ID" value="CAG7714141.1"/>
    <property type="molecule type" value="Genomic_DNA"/>
</dbReference>
<keyword evidence="4" id="KW-1185">Reference proteome</keyword>
<feature type="coiled-coil region" evidence="1">
    <location>
        <begin position="105"/>
        <end position="139"/>
    </location>
</feature>
<evidence type="ECO:0000256" key="2">
    <source>
        <dbReference type="SAM" id="MobiDB-lite"/>
    </source>
</evidence>
<reference evidence="3" key="1">
    <citation type="submission" date="2021-06" db="EMBL/GenBank/DDBJ databases">
        <authorList>
            <person name="Hodson N. C."/>
            <person name="Mongue J. A."/>
            <person name="Jaron S. K."/>
        </authorList>
    </citation>
    <scope>NUCLEOTIDE SEQUENCE</scope>
</reference>
<name>A0A8J2JWM1_9HEXA</name>
<dbReference type="Proteomes" id="UP000708208">
    <property type="component" value="Unassembled WGS sequence"/>
</dbReference>
<protein>
    <submittedName>
        <fullName evidence="3">Uncharacterized protein</fullName>
    </submittedName>
</protein>
<evidence type="ECO:0000313" key="3">
    <source>
        <dbReference type="EMBL" id="CAG7714141.1"/>
    </source>
</evidence>
<gene>
    <name evidence="3" type="ORF">AFUS01_LOCUS5293</name>
</gene>
<feature type="region of interest" description="Disordered" evidence="2">
    <location>
        <begin position="68"/>
        <end position="101"/>
    </location>
</feature>
<keyword evidence="1" id="KW-0175">Coiled coil</keyword>
<evidence type="ECO:0000256" key="1">
    <source>
        <dbReference type="SAM" id="Coils"/>
    </source>
</evidence>
<sequence>MNEISNSLADSAAAGDAESDLITKITALKKAVNKRTERAAKSCDIASVLTKRKKMSISDETNDARINSAVSNSEVIDAGSTDKDDPPRIAPTPDLENHSGDKDVIDKLEIKIMKLKRAKQKHIEKLKEQQKFIESLEQRLKISTSSSA</sequence>
<organism evidence="3 4">
    <name type="scientific">Allacma fusca</name>
    <dbReference type="NCBI Taxonomy" id="39272"/>
    <lineage>
        <taxon>Eukaryota</taxon>
        <taxon>Metazoa</taxon>
        <taxon>Ecdysozoa</taxon>
        <taxon>Arthropoda</taxon>
        <taxon>Hexapoda</taxon>
        <taxon>Collembola</taxon>
        <taxon>Symphypleona</taxon>
        <taxon>Sminthuridae</taxon>
        <taxon>Allacma</taxon>
    </lineage>
</organism>
<proteinExistence type="predicted"/>